<evidence type="ECO:0000313" key="6">
    <source>
        <dbReference type="EMBL" id="KAG8228251.1"/>
    </source>
</evidence>
<dbReference type="PROSITE" id="PS50294">
    <property type="entry name" value="WD_REPEATS_REGION"/>
    <property type="match status" value="1"/>
</dbReference>
<dbReference type="SMART" id="SM00320">
    <property type="entry name" value="WD40"/>
    <property type="match status" value="5"/>
</dbReference>
<dbReference type="InterPro" id="IPR015943">
    <property type="entry name" value="WD40/YVTN_repeat-like_dom_sf"/>
</dbReference>
<organism evidence="6 7">
    <name type="scientific">Ladona fulva</name>
    <name type="common">Scarce chaser dragonfly</name>
    <name type="synonym">Libellula fulva</name>
    <dbReference type="NCBI Taxonomy" id="123851"/>
    <lineage>
        <taxon>Eukaryota</taxon>
        <taxon>Metazoa</taxon>
        <taxon>Ecdysozoa</taxon>
        <taxon>Arthropoda</taxon>
        <taxon>Hexapoda</taxon>
        <taxon>Insecta</taxon>
        <taxon>Pterygota</taxon>
        <taxon>Palaeoptera</taxon>
        <taxon>Odonata</taxon>
        <taxon>Epiprocta</taxon>
        <taxon>Anisoptera</taxon>
        <taxon>Libelluloidea</taxon>
        <taxon>Libellulidae</taxon>
        <taxon>Ladona</taxon>
    </lineage>
</organism>
<evidence type="ECO:0000256" key="4">
    <source>
        <dbReference type="PROSITE-ProRule" id="PRU00221"/>
    </source>
</evidence>
<feature type="compositionally biased region" description="Acidic residues" evidence="5">
    <location>
        <begin position="347"/>
        <end position="362"/>
    </location>
</feature>
<proteinExistence type="predicted"/>
<comment type="function">
    <text evidence="3">Negatively regulates the PAK1 kinase. PAK1 is a member of the PAK kinase family, which has been shown to play a positive role in the regulation of signaling pathways involving MAPK8 and RELA. PAK1 exists as an inactive homodimer, which is activated by binding of small GTPases such as CDC42 to an N-terminal regulatory domain. PAK1IP1 also binds to the N-terminus of PAK1, and inhibits the specific activation of PAK1 by CDC42. May be involved in ribosomal large subunit assembly.</text>
</comment>
<accession>A0A8K0K5S6</accession>
<feature type="repeat" description="WD" evidence="4">
    <location>
        <begin position="124"/>
        <end position="165"/>
    </location>
</feature>
<dbReference type="SUPFAM" id="SSF50978">
    <property type="entry name" value="WD40 repeat-like"/>
    <property type="match status" value="1"/>
</dbReference>
<evidence type="ECO:0000256" key="2">
    <source>
        <dbReference type="ARBA" id="ARBA00022737"/>
    </source>
</evidence>
<evidence type="ECO:0000313" key="7">
    <source>
        <dbReference type="Proteomes" id="UP000792457"/>
    </source>
</evidence>
<keyword evidence="2" id="KW-0677">Repeat</keyword>
<feature type="compositionally biased region" description="Basic and acidic residues" evidence="5">
    <location>
        <begin position="363"/>
        <end position="395"/>
    </location>
</feature>
<evidence type="ECO:0000256" key="5">
    <source>
        <dbReference type="SAM" id="MobiDB-lite"/>
    </source>
</evidence>
<dbReference type="InterPro" id="IPR019775">
    <property type="entry name" value="WD40_repeat_CS"/>
</dbReference>
<sequence length="409" mass="45906">MAKKVRFLSDAEIIVGSYEEFLLGYKICKTEDKKYSLSNSFANHSHQASVRCCASSSQFIASGGADETIHLYNMNTRREHGSLVHQNGTITYLGFYGQTHMFSASEDGSLCVWRVGSWECTKVLKGHRGPITSVSIHPSGKLALSVGRDRTLRTWNLVKGRSAYVTNLAPLKSEKAGMDIGAEEVRWSTLGSRYAVMYRTKVDVYDVSIAGIVYSLDFGGSRISCIYFASDDILIAGGEGGVIEFHNPVEKKKILRWKAYSEDDRVRCIECITVEGDENRTILVSSSSSGLVKLWKINLNKMGKEPECVGEVNASCRVTCLTVHVQDPGLKRKNNKKGQTEEIVKLEEDEEEKEEDKDEDTCDEKSEEKLMKIQSEEEESSSVKKEKPSHRDKSVLQRKKLRKKKMKAN</sequence>
<feature type="compositionally biased region" description="Basic residues" evidence="5">
    <location>
        <begin position="396"/>
        <end position="409"/>
    </location>
</feature>
<dbReference type="Proteomes" id="UP000792457">
    <property type="component" value="Unassembled WGS sequence"/>
</dbReference>
<dbReference type="EMBL" id="KZ308364">
    <property type="protein sequence ID" value="KAG8228251.1"/>
    <property type="molecule type" value="Genomic_DNA"/>
</dbReference>
<keyword evidence="1 4" id="KW-0853">WD repeat</keyword>
<dbReference type="InterPro" id="IPR001680">
    <property type="entry name" value="WD40_rpt"/>
</dbReference>
<name>A0A8K0K5S6_LADFU</name>
<dbReference type="InterPro" id="IPR051959">
    <property type="entry name" value="PAK1-Kinase_Regulator"/>
</dbReference>
<evidence type="ECO:0000256" key="1">
    <source>
        <dbReference type="ARBA" id="ARBA00022574"/>
    </source>
</evidence>
<dbReference type="PANTHER" id="PTHR44675:SF1">
    <property type="entry name" value="P21-ACTIVATED PROTEIN KINASE-INTERACTING PROTEIN 1"/>
    <property type="match status" value="1"/>
</dbReference>
<dbReference type="OrthoDB" id="308449at2759"/>
<evidence type="ECO:0000256" key="3">
    <source>
        <dbReference type="ARBA" id="ARBA00045213"/>
    </source>
</evidence>
<gene>
    <name evidence="6" type="ORF">J437_LFUL015054</name>
</gene>
<reference evidence="6" key="1">
    <citation type="submission" date="2013-04" db="EMBL/GenBank/DDBJ databases">
        <authorList>
            <person name="Qu J."/>
            <person name="Murali S.C."/>
            <person name="Bandaranaike D."/>
            <person name="Bellair M."/>
            <person name="Blankenburg K."/>
            <person name="Chao H."/>
            <person name="Dinh H."/>
            <person name="Doddapaneni H."/>
            <person name="Downs B."/>
            <person name="Dugan-Rocha S."/>
            <person name="Elkadiri S."/>
            <person name="Gnanaolivu R.D."/>
            <person name="Hernandez B."/>
            <person name="Javaid M."/>
            <person name="Jayaseelan J.C."/>
            <person name="Lee S."/>
            <person name="Li M."/>
            <person name="Ming W."/>
            <person name="Munidasa M."/>
            <person name="Muniz J."/>
            <person name="Nguyen L."/>
            <person name="Ongeri F."/>
            <person name="Osuji N."/>
            <person name="Pu L.-L."/>
            <person name="Puazo M."/>
            <person name="Qu C."/>
            <person name="Quiroz J."/>
            <person name="Raj R."/>
            <person name="Weissenberger G."/>
            <person name="Xin Y."/>
            <person name="Zou X."/>
            <person name="Han Y."/>
            <person name="Richards S."/>
            <person name="Worley K."/>
            <person name="Muzny D."/>
            <person name="Gibbs R."/>
        </authorList>
    </citation>
    <scope>NUCLEOTIDE SEQUENCE</scope>
    <source>
        <strain evidence="6">Sampled in the wild</strain>
    </source>
</reference>
<dbReference type="InterPro" id="IPR036322">
    <property type="entry name" value="WD40_repeat_dom_sf"/>
</dbReference>
<reference evidence="6" key="2">
    <citation type="submission" date="2017-10" db="EMBL/GenBank/DDBJ databases">
        <title>Ladona fulva Genome sequencing and assembly.</title>
        <authorList>
            <person name="Murali S."/>
            <person name="Richards S."/>
            <person name="Bandaranaike D."/>
            <person name="Bellair M."/>
            <person name="Blankenburg K."/>
            <person name="Chao H."/>
            <person name="Dinh H."/>
            <person name="Doddapaneni H."/>
            <person name="Dugan-Rocha S."/>
            <person name="Elkadiri S."/>
            <person name="Gnanaolivu R."/>
            <person name="Hernandez B."/>
            <person name="Skinner E."/>
            <person name="Javaid M."/>
            <person name="Lee S."/>
            <person name="Li M."/>
            <person name="Ming W."/>
            <person name="Munidasa M."/>
            <person name="Muniz J."/>
            <person name="Nguyen L."/>
            <person name="Hughes D."/>
            <person name="Osuji N."/>
            <person name="Pu L.-L."/>
            <person name="Puazo M."/>
            <person name="Qu C."/>
            <person name="Quiroz J."/>
            <person name="Raj R."/>
            <person name="Weissenberger G."/>
            <person name="Xin Y."/>
            <person name="Zou X."/>
            <person name="Han Y."/>
            <person name="Worley K."/>
            <person name="Muzny D."/>
            <person name="Gibbs R."/>
        </authorList>
    </citation>
    <scope>NUCLEOTIDE SEQUENCE</scope>
    <source>
        <strain evidence="6">Sampled in the wild</strain>
    </source>
</reference>
<dbReference type="PROSITE" id="PS50082">
    <property type="entry name" value="WD_REPEATS_2"/>
    <property type="match status" value="1"/>
</dbReference>
<evidence type="ECO:0008006" key="8">
    <source>
        <dbReference type="Google" id="ProtNLM"/>
    </source>
</evidence>
<dbReference type="PROSITE" id="PS00678">
    <property type="entry name" value="WD_REPEATS_1"/>
    <property type="match status" value="1"/>
</dbReference>
<comment type="caution">
    <text evidence="6">The sequence shown here is derived from an EMBL/GenBank/DDBJ whole genome shotgun (WGS) entry which is preliminary data.</text>
</comment>
<feature type="region of interest" description="Disordered" evidence="5">
    <location>
        <begin position="344"/>
        <end position="409"/>
    </location>
</feature>
<dbReference type="PANTHER" id="PTHR44675">
    <property type="entry name" value="PAK1 INTERACTING PROTEIN 1"/>
    <property type="match status" value="1"/>
</dbReference>
<dbReference type="AlphaFoldDB" id="A0A8K0K5S6"/>
<keyword evidence="7" id="KW-1185">Reference proteome</keyword>
<protein>
    <recommendedName>
        <fullName evidence="8">P21-activated protein kinase-interacting protein 1-like</fullName>
    </recommendedName>
</protein>
<dbReference type="Gene3D" id="2.130.10.10">
    <property type="entry name" value="YVTN repeat-like/Quinoprotein amine dehydrogenase"/>
    <property type="match status" value="1"/>
</dbReference>
<dbReference type="Pfam" id="PF00400">
    <property type="entry name" value="WD40"/>
    <property type="match status" value="2"/>
</dbReference>